<dbReference type="GO" id="GO:0003998">
    <property type="term" value="F:acylphosphatase activity"/>
    <property type="evidence" value="ECO:0007669"/>
    <property type="project" value="UniProtKB-EC"/>
</dbReference>
<dbReference type="PANTHER" id="PTHR47268">
    <property type="entry name" value="ACYLPHOSPHATASE"/>
    <property type="match status" value="1"/>
</dbReference>
<dbReference type="EMBL" id="JADQDO010000005">
    <property type="protein sequence ID" value="MBF9234198.1"/>
    <property type="molecule type" value="Genomic_DNA"/>
</dbReference>
<dbReference type="SUPFAM" id="SSF54975">
    <property type="entry name" value="Acylphosphatase/BLUF domain-like"/>
    <property type="match status" value="1"/>
</dbReference>
<dbReference type="Gene3D" id="3.30.70.100">
    <property type="match status" value="1"/>
</dbReference>
<dbReference type="InterPro" id="IPR036046">
    <property type="entry name" value="Acylphosphatase-like_dom_sf"/>
</dbReference>
<dbReference type="PRINTS" id="PR00112">
    <property type="entry name" value="ACYLPHPHTASE"/>
</dbReference>
<dbReference type="RefSeq" id="WP_196272182.1">
    <property type="nucleotide sequence ID" value="NZ_JADQDO010000005.1"/>
</dbReference>
<evidence type="ECO:0000256" key="6">
    <source>
        <dbReference type="RuleBase" id="RU004168"/>
    </source>
</evidence>
<dbReference type="PROSITE" id="PS00150">
    <property type="entry name" value="ACYLPHOSPHATASE_1"/>
    <property type="match status" value="1"/>
</dbReference>
<dbReference type="PROSITE" id="PS00151">
    <property type="entry name" value="ACYLPHOSPHATASE_2"/>
    <property type="match status" value="1"/>
</dbReference>
<dbReference type="NCBIfam" id="NF010996">
    <property type="entry name" value="PRK14421.1"/>
    <property type="match status" value="1"/>
</dbReference>
<evidence type="ECO:0000259" key="8">
    <source>
        <dbReference type="PROSITE" id="PS51160"/>
    </source>
</evidence>
<evidence type="ECO:0000256" key="3">
    <source>
        <dbReference type="ARBA" id="ARBA00047645"/>
    </source>
</evidence>
<feature type="active site" evidence="4">
    <location>
        <position position="21"/>
    </location>
</feature>
<sequence length="102" mass="11169">MTLNRTLHVLIHGRVQGVGFRAWTHHQAELHGLNGWVRNCRDGSVEALFSGPDALVEAMLKACQQGPRGAVVERVEVVEDPNMADDPNGDAEDEGFRVLPTV</sequence>
<proteinExistence type="inferred from homology"/>
<protein>
    <recommendedName>
        <fullName evidence="2 4">Acylphosphatase</fullName>
        <ecNumber evidence="2 4">3.6.1.7</ecNumber>
    </recommendedName>
</protein>
<dbReference type="Proteomes" id="UP000599312">
    <property type="component" value="Unassembled WGS sequence"/>
</dbReference>
<dbReference type="PROSITE" id="PS51160">
    <property type="entry name" value="ACYLPHOSPHATASE_3"/>
    <property type="match status" value="1"/>
</dbReference>
<feature type="region of interest" description="Disordered" evidence="7">
    <location>
        <begin position="81"/>
        <end position="102"/>
    </location>
</feature>
<feature type="active site" evidence="4">
    <location>
        <position position="39"/>
    </location>
</feature>
<evidence type="ECO:0000256" key="4">
    <source>
        <dbReference type="PROSITE-ProRule" id="PRU00520"/>
    </source>
</evidence>
<dbReference type="InterPro" id="IPR017968">
    <property type="entry name" value="Acylphosphatase_CS"/>
</dbReference>
<evidence type="ECO:0000256" key="5">
    <source>
        <dbReference type="RuleBase" id="RU000553"/>
    </source>
</evidence>
<dbReference type="EC" id="3.6.1.7" evidence="2 4"/>
<dbReference type="InterPro" id="IPR020456">
    <property type="entry name" value="Acylphosphatase"/>
</dbReference>
<gene>
    <name evidence="9" type="ORF">I2H38_12525</name>
</gene>
<comment type="similarity">
    <text evidence="1 6">Belongs to the acylphosphatase family.</text>
</comment>
<reference evidence="9" key="1">
    <citation type="submission" date="2020-11" db="EMBL/GenBank/DDBJ databases">
        <authorList>
            <person name="Kim M.K."/>
        </authorList>
    </citation>
    <scope>NUCLEOTIDE SEQUENCE</scope>
    <source>
        <strain evidence="9">BT350</strain>
    </source>
</reference>
<keyword evidence="4 5" id="KW-0378">Hydrolase</keyword>
<accession>A0A931BT42</accession>
<evidence type="ECO:0000256" key="1">
    <source>
        <dbReference type="ARBA" id="ARBA00005614"/>
    </source>
</evidence>
<dbReference type="Pfam" id="PF00708">
    <property type="entry name" value="Acylphosphatase"/>
    <property type="match status" value="1"/>
</dbReference>
<dbReference type="PANTHER" id="PTHR47268:SF4">
    <property type="entry name" value="ACYLPHOSPHATASE"/>
    <property type="match status" value="1"/>
</dbReference>
<dbReference type="AlphaFoldDB" id="A0A931BT42"/>
<evidence type="ECO:0000313" key="9">
    <source>
        <dbReference type="EMBL" id="MBF9234198.1"/>
    </source>
</evidence>
<feature type="compositionally biased region" description="Acidic residues" evidence="7">
    <location>
        <begin position="81"/>
        <end position="93"/>
    </location>
</feature>
<keyword evidence="10" id="KW-1185">Reference proteome</keyword>
<name>A0A931BT42_9HYPH</name>
<evidence type="ECO:0000313" key="10">
    <source>
        <dbReference type="Proteomes" id="UP000599312"/>
    </source>
</evidence>
<evidence type="ECO:0000256" key="2">
    <source>
        <dbReference type="ARBA" id="ARBA00012150"/>
    </source>
</evidence>
<evidence type="ECO:0000256" key="7">
    <source>
        <dbReference type="SAM" id="MobiDB-lite"/>
    </source>
</evidence>
<feature type="domain" description="Acylphosphatase-like" evidence="8">
    <location>
        <begin position="6"/>
        <end position="100"/>
    </location>
</feature>
<organism evidence="9 10">
    <name type="scientific">Microvirga alba</name>
    <dbReference type="NCBI Taxonomy" id="2791025"/>
    <lineage>
        <taxon>Bacteria</taxon>
        <taxon>Pseudomonadati</taxon>
        <taxon>Pseudomonadota</taxon>
        <taxon>Alphaproteobacteria</taxon>
        <taxon>Hyphomicrobiales</taxon>
        <taxon>Methylobacteriaceae</taxon>
        <taxon>Microvirga</taxon>
    </lineage>
</organism>
<dbReference type="InterPro" id="IPR001792">
    <property type="entry name" value="Acylphosphatase-like_dom"/>
</dbReference>
<comment type="caution">
    <text evidence="9">The sequence shown here is derived from an EMBL/GenBank/DDBJ whole genome shotgun (WGS) entry which is preliminary data.</text>
</comment>
<comment type="catalytic activity">
    <reaction evidence="3 4 5">
        <text>an acyl phosphate + H2O = a carboxylate + phosphate + H(+)</text>
        <dbReference type="Rhea" id="RHEA:14965"/>
        <dbReference type="ChEBI" id="CHEBI:15377"/>
        <dbReference type="ChEBI" id="CHEBI:15378"/>
        <dbReference type="ChEBI" id="CHEBI:29067"/>
        <dbReference type="ChEBI" id="CHEBI:43474"/>
        <dbReference type="ChEBI" id="CHEBI:59918"/>
        <dbReference type="EC" id="3.6.1.7"/>
    </reaction>
</comment>